<gene>
    <name evidence="1" type="ORF">SPARVUS_LOCUS1270877</name>
</gene>
<evidence type="ECO:0000313" key="1">
    <source>
        <dbReference type="EMBL" id="CAI9537697.1"/>
    </source>
</evidence>
<dbReference type="Proteomes" id="UP001162483">
    <property type="component" value="Unassembled WGS sequence"/>
</dbReference>
<evidence type="ECO:0000313" key="2">
    <source>
        <dbReference type="Proteomes" id="UP001162483"/>
    </source>
</evidence>
<name>A0ABN9AQS4_9NEOB</name>
<reference evidence="1" key="1">
    <citation type="submission" date="2023-05" db="EMBL/GenBank/DDBJ databases">
        <authorList>
            <person name="Stuckert A."/>
        </authorList>
    </citation>
    <scope>NUCLEOTIDE SEQUENCE</scope>
</reference>
<comment type="caution">
    <text evidence="1">The sequence shown here is derived from an EMBL/GenBank/DDBJ whole genome shotgun (WGS) entry which is preliminary data.</text>
</comment>
<protein>
    <submittedName>
        <fullName evidence="1">Uncharacterized protein</fullName>
    </submittedName>
</protein>
<proteinExistence type="predicted"/>
<sequence>MVTSLKLPGNITYQTVYLCCLEPMKLRNMYPVTMAAYKDSTFTRSYQNEEEVTNWNNDLCGNICDRS</sequence>
<accession>A0ABN9AQS4</accession>
<dbReference type="EMBL" id="CATNWA010000657">
    <property type="protein sequence ID" value="CAI9537697.1"/>
    <property type="molecule type" value="Genomic_DNA"/>
</dbReference>
<keyword evidence="2" id="KW-1185">Reference proteome</keyword>
<organism evidence="1 2">
    <name type="scientific">Staurois parvus</name>
    <dbReference type="NCBI Taxonomy" id="386267"/>
    <lineage>
        <taxon>Eukaryota</taxon>
        <taxon>Metazoa</taxon>
        <taxon>Chordata</taxon>
        <taxon>Craniata</taxon>
        <taxon>Vertebrata</taxon>
        <taxon>Euteleostomi</taxon>
        <taxon>Amphibia</taxon>
        <taxon>Batrachia</taxon>
        <taxon>Anura</taxon>
        <taxon>Neobatrachia</taxon>
        <taxon>Ranoidea</taxon>
        <taxon>Ranidae</taxon>
        <taxon>Staurois</taxon>
    </lineage>
</organism>